<gene>
    <name evidence="1" type="ORF">L6452_05679</name>
</gene>
<keyword evidence="2" id="KW-1185">Reference proteome</keyword>
<evidence type="ECO:0000313" key="2">
    <source>
        <dbReference type="Proteomes" id="UP001055879"/>
    </source>
</evidence>
<evidence type="ECO:0000313" key="1">
    <source>
        <dbReference type="EMBL" id="KAI3758129.1"/>
    </source>
</evidence>
<reference evidence="1 2" key="2">
    <citation type="journal article" date="2022" name="Mol. Ecol. Resour.">
        <title>The genomes of chicory, endive, great burdock and yacon provide insights into Asteraceae paleo-polyploidization history and plant inulin production.</title>
        <authorList>
            <person name="Fan W."/>
            <person name="Wang S."/>
            <person name="Wang H."/>
            <person name="Wang A."/>
            <person name="Jiang F."/>
            <person name="Liu H."/>
            <person name="Zhao H."/>
            <person name="Xu D."/>
            <person name="Zhang Y."/>
        </authorList>
    </citation>
    <scope>NUCLEOTIDE SEQUENCE [LARGE SCALE GENOMIC DNA]</scope>
    <source>
        <strain evidence="2">cv. Niubang</strain>
    </source>
</reference>
<sequence>MGQMEMEAEADSDEEDNEEVCDMTELDFFNEMNDMMINPQKLESKLKREKGINKDKDQSIQKLSNDLAEKKVLIEALHKNIDTSAKEKTIIHKELSESVSKYKLCQFESKELTKMYSSLSEENKSLLEKVNALEGKLYTLR</sequence>
<reference evidence="2" key="1">
    <citation type="journal article" date="2022" name="Mol. Ecol. Resour.">
        <title>The genomes of chicory, endive, great burdock and yacon provide insights into Asteraceae palaeo-polyploidization history and plant inulin production.</title>
        <authorList>
            <person name="Fan W."/>
            <person name="Wang S."/>
            <person name="Wang H."/>
            <person name="Wang A."/>
            <person name="Jiang F."/>
            <person name="Liu H."/>
            <person name="Zhao H."/>
            <person name="Xu D."/>
            <person name="Zhang Y."/>
        </authorList>
    </citation>
    <scope>NUCLEOTIDE SEQUENCE [LARGE SCALE GENOMIC DNA]</scope>
    <source>
        <strain evidence="2">cv. Niubang</strain>
    </source>
</reference>
<name>A0ACB9EGT1_ARCLA</name>
<dbReference type="Proteomes" id="UP001055879">
    <property type="component" value="Linkage Group LG02"/>
</dbReference>
<proteinExistence type="predicted"/>
<protein>
    <submittedName>
        <fullName evidence="1">Uncharacterized protein</fullName>
    </submittedName>
</protein>
<organism evidence="1 2">
    <name type="scientific">Arctium lappa</name>
    <name type="common">Greater burdock</name>
    <name type="synonym">Lappa major</name>
    <dbReference type="NCBI Taxonomy" id="4217"/>
    <lineage>
        <taxon>Eukaryota</taxon>
        <taxon>Viridiplantae</taxon>
        <taxon>Streptophyta</taxon>
        <taxon>Embryophyta</taxon>
        <taxon>Tracheophyta</taxon>
        <taxon>Spermatophyta</taxon>
        <taxon>Magnoliopsida</taxon>
        <taxon>eudicotyledons</taxon>
        <taxon>Gunneridae</taxon>
        <taxon>Pentapetalae</taxon>
        <taxon>asterids</taxon>
        <taxon>campanulids</taxon>
        <taxon>Asterales</taxon>
        <taxon>Asteraceae</taxon>
        <taxon>Carduoideae</taxon>
        <taxon>Cardueae</taxon>
        <taxon>Arctiinae</taxon>
        <taxon>Arctium</taxon>
    </lineage>
</organism>
<comment type="caution">
    <text evidence="1">The sequence shown here is derived from an EMBL/GenBank/DDBJ whole genome shotgun (WGS) entry which is preliminary data.</text>
</comment>
<accession>A0ACB9EGT1</accession>
<dbReference type="EMBL" id="CM042048">
    <property type="protein sequence ID" value="KAI3758129.1"/>
    <property type="molecule type" value="Genomic_DNA"/>
</dbReference>